<feature type="domain" description="5'-Nucleotidase C-terminal" evidence="3">
    <location>
        <begin position="39"/>
        <end position="196"/>
    </location>
</feature>
<dbReference type="Pfam" id="PF02872">
    <property type="entry name" value="5_nucleotid_C"/>
    <property type="match status" value="1"/>
</dbReference>
<reference evidence="4 5" key="1">
    <citation type="submission" date="2024-11" db="EMBL/GenBank/DDBJ databases">
        <title>Adaptive evolution of stress response genes in parasites aligns with host niche diversity.</title>
        <authorList>
            <person name="Hahn C."/>
            <person name="Resl P."/>
        </authorList>
    </citation>
    <scope>NUCLEOTIDE SEQUENCE [LARGE SCALE GENOMIC DNA]</scope>
    <source>
        <strain evidence="4">EGGRZ-B1_66</strain>
        <tissue evidence="4">Body</tissue>
    </source>
</reference>
<evidence type="ECO:0000313" key="4">
    <source>
        <dbReference type="EMBL" id="KAL3308995.1"/>
    </source>
</evidence>
<dbReference type="EMBL" id="JBJKFK010004430">
    <property type="protein sequence ID" value="KAL3308995.1"/>
    <property type="molecule type" value="Genomic_DNA"/>
</dbReference>
<dbReference type="Proteomes" id="UP001626550">
    <property type="component" value="Unassembled WGS sequence"/>
</dbReference>
<evidence type="ECO:0000256" key="2">
    <source>
        <dbReference type="RuleBase" id="RU362119"/>
    </source>
</evidence>
<evidence type="ECO:0000313" key="5">
    <source>
        <dbReference type="Proteomes" id="UP001626550"/>
    </source>
</evidence>
<proteinExistence type="inferred from homology"/>
<dbReference type="AlphaFoldDB" id="A0ABD2PP99"/>
<dbReference type="PANTHER" id="PTHR11575">
    <property type="entry name" value="5'-NUCLEOTIDASE-RELATED"/>
    <property type="match status" value="1"/>
</dbReference>
<dbReference type="InterPro" id="IPR036907">
    <property type="entry name" value="5'-Nucleotdase_C_sf"/>
</dbReference>
<gene>
    <name evidence="4" type="ORF">Ciccas_012463</name>
</gene>
<keyword evidence="2" id="KW-0547">Nucleotide-binding</keyword>
<dbReference type="Gene3D" id="3.90.780.10">
    <property type="entry name" value="5'-Nucleotidase, C-terminal domain"/>
    <property type="match status" value="1"/>
</dbReference>
<accession>A0ABD2PP99</accession>
<name>A0ABD2PP99_9PLAT</name>
<dbReference type="InterPro" id="IPR008334">
    <property type="entry name" value="5'-Nucleotdase_C"/>
</dbReference>
<organism evidence="4 5">
    <name type="scientific">Cichlidogyrus casuarinus</name>
    <dbReference type="NCBI Taxonomy" id="1844966"/>
    <lineage>
        <taxon>Eukaryota</taxon>
        <taxon>Metazoa</taxon>
        <taxon>Spiralia</taxon>
        <taxon>Lophotrochozoa</taxon>
        <taxon>Platyhelminthes</taxon>
        <taxon>Monogenea</taxon>
        <taxon>Monopisthocotylea</taxon>
        <taxon>Dactylogyridea</taxon>
        <taxon>Ancyrocephalidae</taxon>
        <taxon>Cichlidogyrus</taxon>
    </lineage>
</organism>
<evidence type="ECO:0000259" key="3">
    <source>
        <dbReference type="Pfam" id="PF02872"/>
    </source>
</evidence>
<comment type="caution">
    <text evidence="4">The sequence shown here is derived from an EMBL/GenBank/DDBJ whole genome shotgun (WGS) entry which is preliminary data.</text>
</comment>
<dbReference type="SUPFAM" id="SSF55816">
    <property type="entry name" value="5'-nucleotidase (syn. UDP-sugar hydrolase), C-terminal domain"/>
    <property type="match status" value="1"/>
</dbReference>
<protein>
    <recommendedName>
        <fullName evidence="3">5'-Nucleotidase C-terminal domain-containing protein</fullName>
    </recommendedName>
</protein>
<sequence>VSVSSEDVFIKRSDFVADEKVHQLVKIPSEEMEKRSNKVIGRVEVELDGRFCAIRTRETNLGNFLCDVASTSVEADCVIINSGSMRIDEVIPAGEITVKILNRLLPILDSIVVLELTGADLLKVLENSVSQIPKLEGRFGQVSGITFKYSAKKPAGERVLMDSVLVDGKPIDLVREYKVAMNHFMSLGKDGYEVFVGKRLLIDDEEGVPLSTSVINYFRTINVLRGWEKCTSKHKQHLISISKKQELVRGVSMAFEARKSPSLRSQKAVDYDPVAQVTKQMEALLFNDFLSKLREPQQDGNTMWSKLRNHVERKDRDNCLVAPKCEGRIICIDDS</sequence>
<evidence type="ECO:0000256" key="1">
    <source>
        <dbReference type="ARBA" id="ARBA00006654"/>
    </source>
</evidence>
<dbReference type="GO" id="GO:0016787">
    <property type="term" value="F:hydrolase activity"/>
    <property type="evidence" value="ECO:0007669"/>
    <property type="project" value="UniProtKB-KW"/>
</dbReference>
<keyword evidence="2" id="KW-0378">Hydrolase</keyword>
<comment type="similarity">
    <text evidence="1 2">Belongs to the 5'-nucleotidase family.</text>
</comment>
<keyword evidence="5" id="KW-1185">Reference proteome</keyword>
<dbReference type="InterPro" id="IPR006179">
    <property type="entry name" value="5_nucleotidase/apyrase"/>
</dbReference>
<feature type="non-terminal residue" evidence="4">
    <location>
        <position position="1"/>
    </location>
</feature>
<dbReference type="PANTHER" id="PTHR11575:SF48">
    <property type="entry name" value="5'-NUCLEOTIDASE"/>
    <property type="match status" value="1"/>
</dbReference>
<dbReference type="GO" id="GO:0000166">
    <property type="term" value="F:nucleotide binding"/>
    <property type="evidence" value="ECO:0007669"/>
    <property type="project" value="UniProtKB-KW"/>
</dbReference>
<dbReference type="PRINTS" id="PR01607">
    <property type="entry name" value="APYRASEFAMLY"/>
</dbReference>